<gene>
    <name evidence="7" type="ORF">EER27_16475</name>
</gene>
<dbReference type="GO" id="GO:0009247">
    <property type="term" value="P:glycolipid biosynthetic process"/>
    <property type="evidence" value="ECO:0007669"/>
    <property type="project" value="UniProtKB-ARBA"/>
</dbReference>
<evidence type="ECO:0008006" key="9">
    <source>
        <dbReference type="Google" id="ProtNLM"/>
    </source>
</evidence>
<evidence type="ECO:0000256" key="5">
    <source>
        <dbReference type="ARBA" id="ARBA00023136"/>
    </source>
</evidence>
<dbReference type="Proteomes" id="UP000267049">
    <property type="component" value="Unassembled WGS sequence"/>
</dbReference>
<keyword evidence="5" id="KW-0472">Membrane</keyword>
<keyword evidence="4" id="KW-0808">Transferase</keyword>
<keyword evidence="6" id="KW-0012">Acyltransferase</keyword>
<evidence type="ECO:0000256" key="4">
    <source>
        <dbReference type="ARBA" id="ARBA00022679"/>
    </source>
</evidence>
<evidence type="ECO:0000256" key="1">
    <source>
        <dbReference type="ARBA" id="ARBA00004533"/>
    </source>
</evidence>
<proteinExistence type="predicted"/>
<dbReference type="InterPro" id="IPR004960">
    <property type="entry name" value="LipA_acyltrans"/>
</dbReference>
<accession>A0A3M8SLQ1</accession>
<name>A0A3M8SLQ1_9GAMM</name>
<sequence length="333" mass="37833">MLLRSMFIKAAAPIRRLRSQTPLIERYLELRLDEREARSIQTASDRAGVPFGAYYYWQLQKTLVNNHIRRLKKQSILRMVAALDTTDYSPLDRLRDDPRGLLVALPHHGHFILSIVAVVERLRDAREVFIFFGSPKTHAGNEIFDDLHAHLFGHLPGVHVIHDNRSGLARALRALPQGAAVIIMPDVYRNENDTFLVPFCGRQLNVPLGTASIARKTHSVILPLVSLPTERAPGFRNVFGDPIAPSEEHRDSAAGNLDDDDTVHLDYGVTLRMFRHFEQVMDRSILHWQYVRGHYLREAPFPALTAEALKNLVDPFFADPRTNVNLGNPLRLD</sequence>
<comment type="caution">
    <text evidence="7">The sequence shown here is derived from an EMBL/GenBank/DDBJ whole genome shotgun (WGS) entry which is preliminary data.</text>
</comment>
<dbReference type="GO" id="GO:0016746">
    <property type="term" value="F:acyltransferase activity"/>
    <property type="evidence" value="ECO:0007669"/>
    <property type="project" value="UniProtKB-KW"/>
</dbReference>
<evidence type="ECO:0000256" key="2">
    <source>
        <dbReference type="ARBA" id="ARBA00022475"/>
    </source>
</evidence>
<evidence type="ECO:0000313" key="7">
    <source>
        <dbReference type="EMBL" id="RNF81713.1"/>
    </source>
</evidence>
<comment type="subcellular location">
    <subcellularLocation>
        <location evidence="1">Cell inner membrane</location>
    </subcellularLocation>
</comment>
<keyword evidence="3" id="KW-0997">Cell inner membrane</keyword>
<keyword evidence="2" id="KW-1003">Cell membrane</keyword>
<dbReference type="GO" id="GO:0005886">
    <property type="term" value="C:plasma membrane"/>
    <property type="evidence" value="ECO:0007669"/>
    <property type="project" value="UniProtKB-SubCell"/>
</dbReference>
<dbReference type="EMBL" id="RIBS01000013">
    <property type="protein sequence ID" value="RNF81713.1"/>
    <property type="molecule type" value="Genomic_DNA"/>
</dbReference>
<reference evidence="7 8" key="1">
    <citation type="submission" date="2018-11" db="EMBL/GenBank/DDBJ databases">
        <title>Lysobacter cryohumiis sp. nov., isolated from soil in the Tianshan Mountains, Xinjiang, China.</title>
        <authorList>
            <person name="Luo Y."/>
            <person name="Sheng H."/>
        </authorList>
    </citation>
    <scope>NUCLEOTIDE SEQUENCE [LARGE SCALE GENOMIC DNA]</scope>
    <source>
        <strain evidence="7 8">ZS60</strain>
    </source>
</reference>
<dbReference type="AlphaFoldDB" id="A0A3M8SLQ1"/>
<protein>
    <recommendedName>
        <fullName evidence="9">Acyltransferase</fullName>
    </recommendedName>
</protein>
<keyword evidence="8" id="KW-1185">Reference proteome</keyword>
<dbReference type="OrthoDB" id="6043210at2"/>
<evidence type="ECO:0000256" key="6">
    <source>
        <dbReference type="ARBA" id="ARBA00023315"/>
    </source>
</evidence>
<dbReference type="RefSeq" id="WP_123089239.1">
    <property type="nucleotide sequence ID" value="NZ_RIBS01000013.1"/>
</dbReference>
<evidence type="ECO:0000256" key="3">
    <source>
        <dbReference type="ARBA" id="ARBA00022519"/>
    </source>
</evidence>
<evidence type="ECO:0000313" key="8">
    <source>
        <dbReference type="Proteomes" id="UP000267049"/>
    </source>
</evidence>
<organism evidence="7 8">
    <name type="scientific">Montanilutibacter psychrotolerans</name>
    <dbReference type="NCBI Taxonomy" id="1327343"/>
    <lineage>
        <taxon>Bacteria</taxon>
        <taxon>Pseudomonadati</taxon>
        <taxon>Pseudomonadota</taxon>
        <taxon>Gammaproteobacteria</taxon>
        <taxon>Lysobacterales</taxon>
        <taxon>Lysobacteraceae</taxon>
        <taxon>Montanilutibacter</taxon>
    </lineage>
</organism>
<dbReference type="Pfam" id="PF03279">
    <property type="entry name" value="Lip_A_acyltrans"/>
    <property type="match status" value="1"/>
</dbReference>